<keyword evidence="4" id="KW-0238">DNA-binding</keyword>
<dbReference type="Pfam" id="PF12251">
    <property type="entry name" value="SNAPC3"/>
    <property type="match status" value="1"/>
</dbReference>
<keyword evidence="8" id="KW-1185">Reference proteome</keyword>
<dbReference type="GO" id="GO:0000978">
    <property type="term" value="F:RNA polymerase II cis-regulatory region sequence-specific DNA binding"/>
    <property type="evidence" value="ECO:0007669"/>
    <property type="project" value="TreeGrafter"/>
</dbReference>
<accession>A0A0H2S7R9</accession>
<evidence type="ECO:0000256" key="2">
    <source>
        <dbReference type="ARBA" id="ARBA00010410"/>
    </source>
</evidence>
<evidence type="ECO:0000256" key="5">
    <source>
        <dbReference type="ARBA" id="ARBA00023163"/>
    </source>
</evidence>
<comment type="subcellular location">
    <subcellularLocation>
        <location evidence="1">Nucleus</location>
    </subcellularLocation>
</comment>
<sequence>MNQSALYAIESYFGPPSELISLSDFLEKCTDPSLDVEQIPFGQGLSEERRRQIEQECSVESFRTNLTETITNPFLYAHLTQAHEDNVENILAIALPGGKLKRVGKRKRNEAGNSESAPLPVEVTNLQTQLDAVALKSWPYSLGTAAFIRAPRNSDANALTRPRPTAAGGDLPSGGAPKIDLVLTISTYSRLSWGNHLSRSYQHAVLGSQNLGDLYEALPCLSNEIPSEKYPGGSNHGYSEDEVPPHKGGVFCIEGVAYGDGQSEEDYSDKLIEHFSETTSNKKPEIRKGPNMHLQRFSDLSLRINEPYWLLHQGSCEHFIVIDQIRLKHPSDPMDGYPFALHIAPPILDLCQACARVPATLAISGDVRLGQSPCKMCGPCWKQMGEPQDGKDRVVVVPLRKHQIGW</sequence>
<dbReference type="GO" id="GO:0042795">
    <property type="term" value="P:snRNA transcription by RNA polymerase II"/>
    <property type="evidence" value="ECO:0007669"/>
    <property type="project" value="TreeGrafter"/>
</dbReference>
<keyword evidence="6" id="KW-0539">Nucleus</keyword>
<keyword evidence="3" id="KW-0805">Transcription regulation</keyword>
<dbReference type="STRING" id="27342.A0A0H2S7R9"/>
<dbReference type="AlphaFoldDB" id="A0A0H2S7R9"/>
<dbReference type="GO" id="GO:0001046">
    <property type="term" value="F:core promoter sequence-specific DNA binding"/>
    <property type="evidence" value="ECO:0007669"/>
    <property type="project" value="TreeGrafter"/>
</dbReference>
<dbReference type="GO" id="GO:0042796">
    <property type="term" value="P:snRNA transcription by RNA polymerase III"/>
    <property type="evidence" value="ECO:0007669"/>
    <property type="project" value="TreeGrafter"/>
</dbReference>
<organism evidence="7 8">
    <name type="scientific">Schizopora paradoxa</name>
    <dbReference type="NCBI Taxonomy" id="27342"/>
    <lineage>
        <taxon>Eukaryota</taxon>
        <taxon>Fungi</taxon>
        <taxon>Dikarya</taxon>
        <taxon>Basidiomycota</taxon>
        <taxon>Agaricomycotina</taxon>
        <taxon>Agaricomycetes</taxon>
        <taxon>Hymenochaetales</taxon>
        <taxon>Schizoporaceae</taxon>
        <taxon>Schizopora</taxon>
    </lineage>
</organism>
<dbReference type="GO" id="GO:0019185">
    <property type="term" value="C:snRNA-activating protein complex"/>
    <property type="evidence" value="ECO:0007669"/>
    <property type="project" value="TreeGrafter"/>
</dbReference>
<proteinExistence type="inferred from homology"/>
<dbReference type="Proteomes" id="UP000053477">
    <property type="component" value="Unassembled WGS sequence"/>
</dbReference>
<name>A0A0H2S7R9_9AGAM</name>
<dbReference type="InParanoid" id="A0A0H2S7R9"/>
<dbReference type="GO" id="GO:0003681">
    <property type="term" value="F:bent DNA binding"/>
    <property type="evidence" value="ECO:0007669"/>
    <property type="project" value="TreeGrafter"/>
</dbReference>
<dbReference type="PANTHER" id="PTHR13421">
    <property type="entry name" value="SNRNA-ACTIVATING PROTEIN COMPLEX SUBUNIT 3"/>
    <property type="match status" value="1"/>
</dbReference>
<evidence type="ECO:0000256" key="3">
    <source>
        <dbReference type="ARBA" id="ARBA00023015"/>
    </source>
</evidence>
<evidence type="ECO:0000256" key="1">
    <source>
        <dbReference type="ARBA" id="ARBA00004123"/>
    </source>
</evidence>
<dbReference type="GO" id="GO:0005634">
    <property type="term" value="C:nucleus"/>
    <property type="evidence" value="ECO:0007669"/>
    <property type="project" value="UniProtKB-SubCell"/>
</dbReference>
<keyword evidence="5" id="KW-0804">Transcription</keyword>
<evidence type="ECO:0000256" key="4">
    <source>
        <dbReference type="ARBA" id="ARBA00023125"/>
    </source>
</evidence>
<dbReference type="OrthoDB" id="3437960at2759"/>
<dbReference type="GO" id="GO:0001006">
    <property type="term" value="F:RNA polymerase III type 3 promoter sequence-specific DNA binding"/>
    <property type="evidence" value="ECO:0007669"/>
    <property type="project" value="TreeGrafter"/>
</dbReference>
<evidence type="ECO:0008006" key="9">
    <source>
        <dbReference type="Google" id="ProtNLM"/>
    </source>
</evidence>
<evidence type="ECO:0000313" key="7">
    <source>
        <dbReference type="EMBL" id="KLO20310.1"/>
    </source>
</evidence>
<dbReference type="PANTHER" id="PTHR13421:SF16">
    <property type="entry name" value="SNRNA-ACTIVATING PROTEIN COMPLEX SUBUNIT 3"/>
    <property type="match status" value="1"/>
</dbReference>
<dbReference type="EMBL" id="KQ085882">
    <property type="protein sequence ID" value="KLO20310.1"/>
    <property type="molecule type" value="Genomic_DNA"/>
</dbReference>
<gene>
    <name evidence="7" type="ORF">SCHPADRAFT_264</name>
</gene>
<evidence type="ECO:0000256" key="6">
    <source>
        <dbReference type="ARBA" id="ARBA00023242"/>
    </source>
</evidence>
<protein>
    <recommendedName>
        <fullName evidence="9">snRNA-activating protein complex subunit 3</fullName>
    </recommendedName>
</protein>
<evidence type="ECO:0000313" key="8">
    <source>
        <dbReference type="Proteomes" id="UP000053477"/>
    </source>
</evidence>
<dbReference type="InterPro" id="IPR022042">
    <property type="entry name" value="snRNA-activating_su3"/>
</dbReference>
<reference evidence="7 8" key="1">
    <citation type="submission" date="2015-04" db="EMBL/GenBank/DDBJ databases">
        <title>Complete genome sequence of Schizopora paradoxa KUC8140, a cosmopolitan wood degrader in East Asia.</title>
        <authorList>
            <consortium name="DOE Joint Genome Institute"/>
            <person name="Min B."/>
            <person name="Park H."/>
            <person name="Jang Y."/>
            <person name="Kim J.-J."/>
            <person name="Kim K.H."/>
            <person name="Pangilinan J."/>
            <person name="Lipzen A."/>
            <person name="Riley R."/>
            <person name="Grigoriev I.V."/>
            <person name="Spatafora J.W."/>
            <person name="Choi I.-G."/>
        </authorList>
    </citation>
    <scope>NUCLEOTIDE SEQUENCE [LARGE SCALE GENOMIC DNA]</scope>
    <source>
        <strain evidence="7 8">KUC8140</strain>
    </source>
</reference>
<comment type="similarity">
    <text evidence="2">Belongs to the SNAPC3/SRD2 family.</text>
</comment>